<comment type="subcellular location">
    <subcellularLocation>
        <location evidence="1">Cytoplasm</location>
    </subcellularLocation>
</comment>
<dbReference type="Pfam" id="PF01325">
    <property type="entry name" value="Fe_dep_repress"/>
    <property type="match status" value="1"/>
</dbReference>
<dbReference type="InterPro" id="IPR022687">
    <property type="entry name" value="HTH_DTXR"/>
</dbReference>
<gene>
    <name evidence="4" type="ORF">SDC9_196450</name>
</gene>
<dbReference type="GO" id="GO:0046914">
    <property type="term" value="F:transition metal ion binding"/>
    <property type="evidence" value="ECO:0007669"/>
    <property type="project" value="InterPro"/>
</dbReference>
<dbReference type="InterPro" id="IPR036390">
    <property type="entry name" value="WH_DNA-bd_sf"/>
</dbReference>
<dbReference type="PANTHER" id="PTHR33238">
    <property type="entry name" value="IRON (METAL) DEPENDENT REPRESSOR, DTXR FAMILY"/>
    <property type="match status" value="1"/>
</dbReference>
<feature type="domain" description="HTH rpiR-type" evidence="3">
    <location>
        <begin position="1"/>
        <end position="67"/>
    </location>
</feature>
<dbReference type="EMBL" id="VSSQ01111529">
    <property type="protein sequence ID" value="MPN48838.1"/>
    <property type="molecule type" value="Genomic_DNA"/>
</dbReference>
<dbReference type="AlphaFoldDB" id="A0A645IC19"/>
<sequence>MERLTPAHRRYLAAIYDLSHAMRDVSTAELAKALHVTKPSVTRMSAVLMDKGFLVRKRYGKIYLTDTGFLAARDFKRKALQLQSLLPRLGLDLTEGESFELSCLLAASLPERALETREA</sequence>
<evidence type="ECO:0000313" key="4">
    <source>
        <dbReference type="EMBL" id="MPN48838.1"/>
    </source>
</evidence>
<comment type="caution">
    <text evidence="4">The sequence shown here is derived from an EMBL/GenBank/DDBJ whole genome shotgun (WGS) entry which is preliminary data.</text>
</comment>
<reference evidence="4" key="1">
    <citation type="submission" date="2019-08" db="EMBL/GenBank/DDBJ databases">
        <authorList>
            <person name="Kucharzyk K."/>
            <person name="Murdoch R.W."/>
            <person name="Higgins S."/>
            <person name="Loffler F."/>
        </authorList>
    </citation>
    <scope>NUCLEOTIDE SEQUENCE</scope>
</reference>
<protein>
    <recommendedName>
        <fullName evidence="3">HTH rpiR-type domain-containing protein</fullName>
    </recommendedName>
</protein>
<proteinExistence type="predicted"/>
<dbReference type="GO" id="GO:0003700">
    <property type="term" value="F:DNA-binding transcription factor activity"/>
    <property type="evidence" value="ECO:0007669"/>
    <property type="project" value="InterPro"/>
</dbReference>
<evidence type="ECO:0000259" key="3">
    <source>
        <dbReference type="PROSITE" id="PS51071"/>
    </source>
</evidence>
<dbReference type="SMART" id="SM00529">
    <property type="entry name" value="HTH_DTXR"/>
    <property type="match status" value="1"/>
</dbReference>
<evidence type="ECO:0000256" key="1">
    <source>
        <dbReference type="ARBA" id="ARBA00004496"/>
    </source>
</evidence>
<dbReference type="InterPro" id="IPR050536">
    <property type="entry name" value="DtxR_MntR_Metal-Reg"/>
</dbReference>
<organism evidence="4">
    <name type="scientific">bioreactor metagenome</name>
    <dbReference type="NCBI Taxonomy" id="1076179"/>
    <lineage>
        <taxon>unclassified sequences</taxon>
        <taxon>metagenomes</taxon>
        <taxon>ecological metagenomes</taxon>
    </lineage>
</organism>
<accession>A0A645IC19</accession>
<name>A0A645IC19_9ZZZZ</name>
<dbReference type="InterPro" id="IPR000281">
    <property type="entry name" value="HTH_RpiR"/>
</dbReference>
<dbReference type="GO" id="GO:0005737">
    <property type="term" value="C:cytoplasm"/>
    <property type="evidence" value="ECO:0007669"/>
    <property type="project" value="UniProtKB-SubCell"/>
</dbReference>
<dbReference type="InterPro" id="IPR036388">
    <property type="entry name" value="WH-like_DNA-bd_sf"/>
</dbReference>
<dbReference type="PROSITE" id="PS51071">
    <property type="entry name" value="HTH_RPIR"/>
    <property type="match status" value="1"/>
</dbReference>
<dbReference type="SUPFAM" id="SSF46785">
    <property type="entry name" value="Winged helix' DNA-binding domain"/>
    <property type="match status" value="1"/>
</dbReference>
<dbReference type="GO" id="GO:0003677">
    <property type="term" value="F:DNA binding"/>
    <property type="evidence" value="ECO:0007669"/>
    <property type="project" value="InterPro"/>
</dbReference>
<dbReference type="InterPro" id="IPR022689">
    <property type="entry name" value="Iron_dep_repressor"/>
</dbReference>
<evidence type="ECO:0000256" key="2">
    <source>
        <dbReference type="ARBA" id="ARBA00011738"/>
    </source>
</evidence>
<dbReference type="PANTHER" id="PTHR33238:SF11">
    <property type="entry name" value="TRANSCRIPTIONAL REGULATOR MNTR"/>
    <property type="match status" value="1"/>
</dbReference>
<comment type="subunit">
    <text evidence="2">Homodimer.</text>
</comment>
<dbReference type="Gene3D" id="1.10.10.10">
    <property type="entry name" value="Winged helix-like DNA-binding domain superfamily/Winged helix DNA-binding domain"/>
    <property type="match status" value="1"/>
</dbReference>